<dbReference type="AlphaFoldDB" id="S4NJE7"/>
<proteinExistence type="predicted"/>
<dbReference type="Gene3D" id="3.40.50.720">
    <property type="entry name" value="NAD(P)-binding Rossmann-like Domain"/>
    <property type="match status" value="1"/>
</dbReference>
<organism evidence="1 2">
    <name type="scientific">Streptomyces afghaniensis 772</name>
    <dbReference type="NCBI Taxonomy" id="1283301"/>
    <lineage>
        <taxon>Bacteria</taxon>
        <taxon>Bacillati</taxon>
        <taxon>Actinomycetota</taxon>
        <taxon>Actinomycetes</taxon>
        <taxon>Kitasatosporales</taxon>
        <taxon>Streptomycetaceae</taxon>
        <taxon>Streptomyces</taxon>
    </lineage>
</organism>
<gene>
    <name evidence="1" type="ORF">STAFG_4390</name>
</gene>
<name>S4NJE7_9ACTN</name>
<evidence type="ECO:0000313" key="2">
    <source>
        <dbReference type="Proteomes" id="UP000015001"/>
    </source>
</evidence>
<comment type="caution">
    <text evidence="1">The sequence shown here is derived from an EMBL/GenBank/DDBJ whole genome shotgun (WGS) entry which is preliminary data.</text>
</comment>
<dbReference type="HOGENOM" id="CLU_1502600_0_0_11"/>
<protein>
    <submittedName>
        <fullName evidence="1">Uncharacterized protein</fullName>
    </submittedName>
</protein>
<dbReference type="InterPro" id="IPR036291">
    <property type="entry name" value="NAD(P)-bd_dom_sf"/>
</dbReference>
<dbReference type="Proteomes" id="UP000015001">
    <property type="component" value="Unassembled WGS sequence"/>
</dbReference>
<dbReference type="Gene3D" id="3.90.180.10">
    <property type="entry name" value="Medium-chain alcohol dehydrogenases, catalytic domain"/>
    <property type="match status" value="1"/>
</dbReference>
<sequence>MLYAWALSLKGLAPAVIETSPERLSFAQDRLPDGARAYASLDDARSSHFGSTDAPLDVVVDTTSGLLEELYPLMACGGTFMSIGLKERRFTIDGMHLADRSLSVIGSIDSLHGSFLEAFHLITSGRIPAERLVSHVIPLADFQDGFATLGCDMSSKSMTPTRSSSCKVLFDIESAGSAA</sequence>
<dbReference type="PATRIC" id="fig|1283301.3.peg.4361"/>
<evidence type="ECO:0000313" key="1">
    <source>
        <dbReference type="EMBL" id="EPJ38524.1"/>
    </source>
</evidence>
<accession>S4NJE7</accession>
<reference evidence="1 2" key="1">
    <citation type="submission" date="2013-02" db="EMBL/GenBank/DDBJ databases">
        <title>Draft Genome Sequence of Streptomyces afghaniensis, Which Produces Compounds of the Julimycin B-Complex.</title>
        <authorList>
            <person name="Gruening B.A."/>
            <person name="Praeg A."/>
            <person name="Erxleben A."/>
            <person name="Guenther S."/>
            <person name="Fiedler H.-P."/>
            <person name="Goodfellow M."/>
            <person name="Mueller M."/>
        </authorList>
    </citation>
    <scope>NUCLEOTIDE SEQUENCE [LARGE SCALE GENOMIC DNA]</scope>
    <source>
        <strain evidence="1 2">772</strain>
    </source>
</reference>
<dbReference type="RefSeq" id="WP_020273295.1">
    <property type="nucleotide sequence ID" value="NZ_KE354211.1"/>
</dbReference>
<dbReference type="SUPFAM" id="SSF51735">
    <property type="entry name" value="NAD(P)-binding Rossmann-fold domains"/>
    <property type="match status" value="1"/>
</dbReference>
<keyword evidence="2" id="KW-1185">Reference proteome</keyword>
<dbReference type="EMBL" id="AOPY01001455">
    <property type="protein sequence ID" value="EPJ38524.1"/>
    <property type="molecule type" value="Genomic_DNA"/>
</dbReference>